<dbReference type="Proteomes" id="UP001142592">
    <property type="component" value="Unassembled WGS sequence"/>
</dbReference>
<evidence type="ECO:0008006" key="3">
    <source>
        <dbReference type="Google" id="ProtNLM"/>
    </source>
</evidence>
<reference evidence="1" key="1">
    <citation type="submission" date="2022-11" db="EMBL/GenBank/DDBJ databases">
        <authorList>
            <person name="Graham C."/>
            <person name="Newman J.D."/>
        </authorList>
    </citation>
    <scope>NUCLEOTIDE SEQUENCE</scope>
    <source>
        <strain evidence="1">DSM 19486</strain>
    </source>
</reference>
<dbReference type="AlphaFoldDB" id="A0A9X3DHM6"/>
<evidence type="ECO:0000313" key="2">
    <source>
        <dbReference type="Proteomes" id="UP001142592"/>
    </source>
</evidence>
<keyword evidence="2" id="KW-1185">Reference proteome</keyword>
<accession>A0A9X3DHM6</accession>
<dbReference type="InterPro" id="IPR011990">
    <property type="entry name" value="TPR-like_helical_dom_sf"/>
</dbReference>
<sequence length="171" mass="19483">MLIDKNNSENELNLTKLEADGMMYIQTNQWLLAYSAFVHLYKNAKDKSVALLYNTALCHYSAKEYSKAIAMLGEAQMKIATPSALQNATNHLPDNLLTDEYDNRFYRLALNETAIALTNSIIKLRIRRLLVDLNLELENWQEITRLSALPDMEKCKNVQEALAIAKSKTNT</sequence>
<dbReference type="RefSeq" id="WP_157258870.1">
    <property type="nucleotide sequence ID" value="NZ_JAPJUH010000007.1"/>
</dbReference>
<dbReference type="SUPFAM" id="SSF48452">
    <property type="entry name" value="TPR-like"/>
    <property type="match status" value="1"/>
</dbReference>
<organism evidence="1 2">
    <name type="scientific">Pedobacter agri</name>
    <dbReference type="NCBI Taxonomy" id="454586"/>
    <lineage>
        <taxon>Bacteria</taxon>
        <taxon>Pseudomonadati</taxon>
        <taxon>Bacteroidota</taxon>
        <taxon>Sphingobacteriia</taxon>
        <taxon>Sphingobacteriales</taxon>
        <taxon>Sphingobacteriaceae</taxon>
        <taxon>Pedobacter</taxon>
    </lineage>
</organism>
<protein>
    <recommendedName>
        <fullName evidence="3">Tetratricopeptide repeat protein</fullName>
    </recommendedName>
</protein>
<dbReference type="EMBL" id="JAPJUH010000007">
    <property type="protein sequence ID" value="MCX3267271.1"/>
    <property type="molecule type" value="Genomic_DNA"/>
</dbReference>
<name>A0A9X3DHM6_9SPHI</name>
<comment type="caution">
    <text evidence="1">The sequence shown here is derived from an EMBL/GenBank/DDBJ whole genome shotgun (WGS) entry which is preliminary data.</text>
</comment>
<gene>
    <name evidence="1" type="ORF">OQZ29_21090</name>
</gene>
<proteinExistence type="predicted"/>
<evidence type="ECO:0000313" key="1">
    <source>
        <dbReference type="EMBL" id="MCX3267271.1"/>
    </source>
</evidence>